<dbReference type="AlphaFoldDB" id="A0A9R0JNZ5"/>
<dbReference type="GeneID" id="110782019"/>
<dbReference type="InterPro" id="IPR004883">
    <property type="entry name" value="LOB"/>
</dbReference>
<organism evidence="4 5">
    <name type="scientific">Spinacia oleracea</name>
    <name type="common">Spinach</name>
    <dbReference type="NCBI Taxonomy" id="3562"/>
    <lineage>
        <taxon>Eukaryota</taxon>
        <taxon>Viridiplantae</taxon>
        <taxon>Streptophyta</taxon>
        <taxon>Embryophyta</taxon>
        <taxon>Tracheophyta</taxon>
        <taxon>Spermatophyta</taxon>
        <taxon>Magnoliopsida</taxon>
        <taxon>eudicotyledons</taxon>
        <taxon>Gunneridae</taxon>
        <taxon>Pentapetalae</taxon>
        <taxon>Caryophyllales</taxon>
        <taxon>Chenopodiaceae</taxon>
        <taxon>Chenopodioideae</taxon>
        <taxon>Anserineae</taxon>
        <taxon>Spinacia</taxon>
    </lineage>
</organism>
<accession>A0A9R0JNZ5</accession>
<gene>
    <name evidence="5" type="primary">LOC110782019</name>
</gene>
<dbReference type="Pfam" id="PF03195">
    <property type="entry name" value="LOB"/>
    <property type="match status" value="1"/>
</dbReference>
<feature type="compositionally biased region" description="Polar residues" evidence="2">
    <location>
        <begin position="174"/>
        <end position="185"/>
    </location>
</feature>
<feature type="compositionally biased region" description="Low complexity" evidence="2">
    <location>
        <begin position="153"/>
        <end position="173"/>
    </location>
</feature>
<dbReference type="GO" id="GO:0009755">
    <property type="term" value="P:hormone-mediated signaling pathway"/>
    <property type="evidence" value="ECO:0000318"/>
    <property type="project" value="GO_Central"/>
</dbReference>
<dbReference type="KEGG" id="soe:110782019"/>
<dbReference type="PANTHER" id="PTHR31529:SF23">
    <property type="entry name" value="LOB DOMAIN-CONTAINING PROTEIN 16"/>
    <property type="match status" value="1"/>
</dbReference>
<dbReference type="RefSeq" id="XP_021841766.2">
    <property type="nucleotide sequence ID" value="XM_021986074.2"/>
</dbReference>
<sequence length="238" mass="26053">MAAGTGAGSPCGACKFLRRKCASDCIFAPYFCSEQGPARFAAIHKVFGASNVSKLLLHLPVHDRCEAVVTIAYEAQARIRDPVYGCVAHIFALQQQVAYLQAQLVQAKSQLANTLVDNRSIENQWTTTTTTTTNGNYPGIIQTAGFQTQSCPTTTTTTNRNNNNNNNYINNNNPISPQSSLDSIDQQNVSHDHHGMMVMAMQDYGGVIQAKSEGIIGKKRTHNDMGELQELALRMMRN</sequence>
<comment type="similarity">
    <text evidence="1">Belongs to the LOB domain-containing protein family.</text>
</comment>
<reference evidence="5" key="2">
    <citation type="submission" date="2025-08" db="UniProtKB">
        <authorList>
            <consortium name="RefSeq"/>
        </authorList>
    </citation>
    <scope>IDENTIFICATION</scope>
    <source>
        <tissue evidence="5">Leaf</tissue>
    </source>
</reference>
<dbReference type="PANTHER" id="PTHR31529">
    <property type="entry name" value="LOB DOMAIN CONTAINING PROTEIN"/>
    <property type="match status" value="1"/>
</dbReference>
<keyword evidence="4" id="KW-1185">Reference proteome</keyword>
<evidence type="ECO:0000256" key="2">
    <source>
        <dbReference type="SAM" id="MobiDB-lite"/>
    </source>
</evidence>
<evidence type="ECO:0000313" key="4">
    <source>
        <dbReference type="Proteomes" id="UP000813463"/>
    </source>
</evidence>
<evidence type="ECO:0000259" key="3">
    <source>
        <dbReference type="PROSITE" id="PS50891"/>
    </source>
</evidence>
<dbReference type="GO" id="GO:0005634">
    <property type="term" value="C:nucleus"/>
    <property type="evidence" value="ECO:0000318"/>
    <property type="project" value="GO_Central"/>
</dbReference>
<dbReference type="PROSITE" id="PS50891">
    <property type="entry name" value="LOB"/>
    <property type="match status" value="1"/>
</dbReference>
<evidence type="ECO:0000313" key="5">
    <source>
        <dbReference type="RefSeq" id="XP_021841766.2"/>
    </source>
</evidence>
<evidence type="ECO:0000256" key="1">
    <source>
        <dbReference type="ARBA" id="ARBA00005474"/>
    </source>
</evidence>
<dbReference type="GO" id="GO:0045893">
    <property type="term" value="P:positive regulation of DNA-templated transcription"/>
    <property type="evidence" value="ECO:0000318"/>
    <property type="project" value="GO_Central"/>
</dbReference>
<protein>
    <submittedName>
        <fullName evidence="5">LOB domain-containing protein 16</fullName>
    </submittedName>
</protein>
<dbReference type="Proteomes" id="UP000813463">
    <property type="component" value="Chromosome 5"/>
</dbReference>
<reference evidence="4" key="1">
    <citation type="journal article" date="2021" name="Nat. Commun.">
        <title>Genomic analyses provide insights into spinach domestication and the genetic basis of agronomic traits.</title>
        <authorList>
            <person name="Cai X."/>
            <person name="Sun X."/>
            <person name="Xu C."/>
            <person name="Sun H."/>
            <person name="Wang X."/>
            <person name="Ge C."/>
            <person name="Zhang Z."/>
            <person name="Wang Q."/>
            <person name="Fei Z."/>
            <person name="Jiao C."/>
            <person name="Wang Q."/>
        </authorList>
    </citation>
    <scope>NUCLEOTIDE SEQUENCE [LARGE SCALE GENOMIC DNA]</scope>
    <source>
        <strain evidence="4">cv. Varoflay</strain>
    </source>
</reference>
<feature type="domain" description="LOB" evidence="3">
    <location>
        <begin position="9"/>
        <end position="111"/>
    </location>
</feature>
<proteinExistence type="inferred from homology"/>
<name>A0A9R0JNZ5_SPIOL</name>
<feature type="region of interest" description="Disordered" evidence="2">
    <location>
        <begin position="152"/>
        <end position="185"/>
    </location>
</feature>